<feature type="transmembrane region" description="Helical" evidence="1">
    <location>
        <begin position="111"/>
        <end position="133"/>
    </location>
</feature>
<protein>
    <recommendedName>
        <fullName evidence="4">DUF2752 domain-containing protein</fullName>
    </recommendedName>
</protein>
<dbReference type="RefSeq" id="WP_381838549.1">
    <property type="nucleotide sequence ID" value="NZ_JBHTCF010000022.1"/>
</dbReference>
<reference evidence="3" key="1">
    <citation type="journal article" date="2019" name="Int. J. Syst. Evol. Microbiol.">
        <title>The Global Catalogue of Microorganisms (GCM) 10K type strain sequencing project: providing services to taxonomists for standard genome sequencing and annotation.</title>
        <authorList>
            <consortium name="The Broad Institute Genomics Platform"/>
            <consortium name="The Broad Institute Genome Sequencing Center for Infectious Disease"/>
            <person name="Wu L."/>
            <person name="Ma J."/>
        </authorList>
    </citation>
    <scope>NUCLEOTIDE SEQUENCE [LARGE SCALE GENOMIC DNA]</scope>
    <source>
        <strain evidence="3">SYNS20</strain>
    </source>
</reference>
<dbReference type="EMBL" id="JBHTCF010000022">
    <property type="protein sequence ID" value="MFC7309541.1"/>
    <property type="molecule type" value="Genomic_DNA"/>
</dbReference>
<keyword evidence="1" id="KW-0472">Membrane</keyword>
<sequence length="134" mass="14078">MTDPQPDALAEAGTDARTEALAEPGTDAPRGWLAPIIATLVTVPLAYFVYLIAGFSGMACDGCDGATAHAFDSSFDTALSVYSYGLLVPLGLLGASWGLPWQQRYAGRRVLFSGLAPISVVVLFLVFLGLVAWP</sequence>
<proteinExistence type="predicted"/>
<keyword evidence="3" id="KW-1185">Reference proteome</keyword>
<keyword evidence="1" id="KW-0812">Transmembrane</keyword>
<comment type="caution">
    <text evidence="2">The sequence shown here is derived from an EMBL/GenBank/DDBJ whole genome shotgun (WGS) entry which is preliminary data.</text>
</comment>
<evidence type="ECO:0000313" key="2">
    <source>
        <dbReference type="EMBL" id="MFC7309541.1"/>
    </source>
</evidence>
<evidence type="ECO:0008006" key="4">
    <source>
        <dbReference type="Google" id="ProtNLM"/>
    </source>
</evidence>
<dbReference type="Proteomes" id="UP001596523">
    <property type="component" value="Unassembled WGS sequence"/>
</dbReference>
<name>A0ABW2JW81_9ACTN</name>
<evidence type="ECO:0000256" key="1">
    <source>
        <dbReference type="SAM" id="Phobius"/>
    </source>
</evidence>
<feature type="transmembrane region" description="Helical" evidence="1">
    <location>
        <begin position="32"/>
        <end position="52"/>
    </location>
</feature>
<feature type="transmembrane region" description="Helical" evidence="1">
    <location>
        <begin position="81"/>
        <end position="99"/>
    </location>
</feature>
<organism evidence="2 3">
    <name type="scientific">Streptomyces monticola</name>
    <dbReference type="NCBI Taxonomy" id="2666263"/>
    <lineage>
        <taxon>Bacteria</taxon>
        <taxon>Bacillati</taxon>
        <taxon>Actinomycetota</taxon>
        <taxon>Actinomycetes</taxon>
        <taxon>Kitasatosporales</taxon>
        <taxon>Streptomycetaceae</taxon>
        <taxon>Streptomyces</taxon>
    </lineage>
</organism>
<gene>
    <name evidence="2" type="ORF">ACFQVC_35690</name>
</gene>
<keyword evidence="1" id="KW-1133">Transmembrane helix</keyword>
<evidence type="ECO:0000313" key="3">
    <source>
        <dbReference type="Proteomes" id="UP001596523"/>
    </source>
</evidence>
<accession>A0ABW2JW81</accession>